<name>A0A9N8HMZ1_9STRA</name>
<organism evidence="2 3">
    <name type="scientific">Seminavis robusta</name>
    <dbReference type="NCBI Taxonomy" id="568900"/>
    <lineage>
        <taxon>Eukaryota</taxon>
        <taxon>Sar</taxon>
        <taxon>Stramenopiles</taxon>
        <taxon>Ochrophyta</taxon>
        <taxon>Bacillariophyta</taxon>
        <taxon>Bacillariophyceae</taxon>
        <taxon>Bacillariophycidae</taxon>
        <taxon>Naviculales</taxon>
        <taxon>Naviculaceae</taxon>
        <taxon>Seminavis</taxon>
    </lineage>
</organism>
<gene>
    <name evidence="2" type="ORF">SEMRO_943_G222780.1</name>
</gene>
<sequence>MICTQCPFTSSMVILARSLQGCLAGETTTGSKSDQRGIGPGSGGNGVDGCASIIVLECPEVFHCQLVAERS</sequence>
<evidence type="ECO:0000313" key="2">
    <source>
        <dbReference type="EMBL" id="CAB9518530.1"/>
    </source>
</evidence>
<feature type="signal peptide" evidence="1">
    <location>
        <begin position="1"/>
        <end position="24"/>
    </location>
</feature>
<feature type="chain" id="PRO_5040424986" description="Secreted protein" evidence="1">
    <location>
        <begin position="25"/>
        <end position="71"/>
    </location>
</feature>
<evidence type="ECO:0008006" key="4">
    <source>
        <dbReference type="Google" id="ProtNLM"/>
    </source>
</evidence>
<reference evidence="2" key="1">
    <citation type="submission" date="2020-06" db="EMBL/GenBank/DDBJ databases">
        <authorList>
            <consortium name="Plant Systems Biology data submission"/>
        </authorList>
    </citation>
    <scope>NUCLEOTIDE SEQUENCE</scope>
    <source>
        <strain evidence="2">D6</strain>
    </source>
</reference>
<dbReference type="Proteomes" id="UP001153069">
    <property type="component" value="Unassembled WGS sequence"/>
</dbReference>
<proteinExistence type="predicted"/>
<dbReference type="AlphaFoldDB" id="A0A9N8HMZ1"/>
<accession>A0A9N8HMZ1</accession>
<comment type="caution">
    <text evidence="2">The sequence shown here is derived from an EMBL/GenBank/DDBJ whole genome shotgun (WGS) entry which is preliminary data.</text>
</comment>
<keyword evidence="3" id="KW-1185">Reference proteome</keyword>
<dbReference type="EMBL" id="CAICTM010000941">
    <property type="protein sequence ID" value="CAB9518530.1"/>
    <property type="molecule type" value="Genomic_DNA"/>
</dbReference>
<evidence type="ECO:0000256" key="1">
    <source>
        <dbReference type="SAM" id="SignalP"/>
    </source>
</evidence>
<evidence type="ECO:0000313" key="3">
    <source>
        <dbReference type="Proteomes" id="UP001153069"/>
    </source>
</evidence>
<protein>
    <recommendedName>
        <fullName evidence="4">Secreted protein</fullName>
    </recommendedName>
</protein>
<keyword evidence="1" id="KW-0732">Signal</keyword>